<dbReference type="RefSeq" id="WP_137698658.1">
    <property type="nucleotide sequence ID" value="NZ_CP061336.1"/>
</dbReference>
<protein>
    <submittedName>
        <fullName evidence="1">Uncharacterized protein</fullName>
    </submittedName>
</protein>
<dbReference type="KEGG" id="rher:EHE19_018705"/>
<dbReference type="OrthoDB" id="9818473at2"/>
<evidence type="ECO:0000313" key="1">
    <source>
        <dbReference type="EMBL" id="QNU66834.1"/>
    </source>
</evidence>
<gene>
    <name evidence="1" type="ORF">EHE19_018705</name>
</gene>
<sequence>MLRRNNRKCLACISVFLVSLLMITLFLSETNVKASVFGSKNYYLYLEKNNLKDLKKKYKDYYIENYLSERSYECKASAKLDGDLMKYDEEMKMISDYLSKFELNCKYNVNYKDLKDSYFTLFLGAKYDNKDFADLDIKSAGNKEIITFPSLIDKAIGIDNSSTYEISTNLINAFLYDDKAFEEIFGLSRKAYDNMIERYLKDVIFGQIPDSKVVLNRTDKFEGINCNSITFNIDEEIIANICKALAKELEKDKDIRTICKSVNNLYMDILKLQELEIDLGSATLDEIDEGIQNICFLLYYAAENIEDVQIEYTAYFKDNGDILSRQFIEKESEVGITLSSFKDLLGNDMFNFNVKESEDSIFEIRNKMKLHNGLYNGECEVDISGKNLIKADYTYEKDAKVGGLDAFVGSIQGKVKLAQFKDDLETTDINDIYFSIKNMRKDNNTLQGQYAFTTSFDGKRMGITVFTEVKQSNIANISKPIISLDNAIMLDDITALSEFANEMGERIQEKIIGLLLSGSSEEEYLN</sequence>
<dbReference type="Proteomes" id="UP000306409">
    <property type="component" value="Chromosome"/>
</dbReference>
<organism evidence="1 2">
    <name type="scientific">Ruminiclostridium herbifermentans</name>
    <dbReference type="NCBI Taxonomy" id="2488810"/>
    <lineage>
        <taxon>Bacteria</taxon>
        <taxon>Bacillati</taxon>
        <taxon>Bacillota</taxon>
        <taxon>Clostridia</taxon>
        <taxon>Eubacteriales</taxon>
        <taxon>Oscillospiraceae</taxon>
        <taxon>Ruminiclostridium</taxon>
    </lineage>
</organism>
<evidence type="ECO:0000313" key="2">
    <source>
        <dbReference type="Proteomes" id="UP000306409"/>
    </source>
</evidence>
<dbReference type="EMBL" id="CP061336">
    <property type="protein sequence ID" value="QNU66834.1"/>
    <property type="molecule type" value="Genomic_DNA"/>
</dbReference>
<accession>A0A4U7JC98</accession>
<proteinExistence type="predicted"/>
<dbReference type="AlphaFoldDB" id="A0A4U7JC98"/>
<keyword evidence="2" id="KW-1185">Reference proteome</keyword>
<name>A0A4U7JC98_9FIRM</name>
<reference evidence="1 2" key="1">
    <citation type="submission" date="2020-09" db="EMBL/GenBank/DDBJ databases">
        <title>Characterization and genome sequencing of Ruminiclostridium sp. nov. MA18.</title>
        <authorList>
            <person name="Rettenmaier R."/>
            <person name="Kowollik M.-L."/>
            <person name="Liebl W."/>
            <person name="Zverlov V."/>
        </authorList>
    </citation>
    <scope>NUCLEOTIDE SEQUENCE [LARGE SCALE GENOMIC DNA]</scope>
    <source>
        <strain evidence="1 2">MA18</strain>
    </source>
</reference>